<gene>
    <name evidence="1" type="ORF">BN1047_01289</name>
</gene>
<accession>A0AAV2WHL2</accession>
<organism evidence="1 2">
    <name type="scientific">Mycolicibacterium neoaurum</name>
    <name type="common">Mycobacterium neoaurum</name>
    <dbReference type="NCBI Taxonomy" id="1795"/>
    <lineage>
        <taxon>Bacteria</taxon>
        <taxon>Bacillati</taxon>
        <taxon>Actinomycetota</taxon>
        <taxon>Actinomycetes</taxon>
        <taxon>Mycobacteriales</taxon>
        <taxon>Mycobacteriaceae</taxon>
        <taxon>Mycolicibacterium</taxon>
    </lineage>
</organism>
<reference evidence="1" key="2">
    <citation type="submission" date="2015-09" db="EMBL/GenBank/DDBJ databases">
        <title>Draft genome sequence of Mycobacterium neoaurum DSM 44074.</title>
        <authorList>
            <person name="Croce O."/>
            <person name="Robert C."/>
            <person name="Raoult D."/>
            <person name="Drancourt M."/>
        </authorList>
    </citation>
    <scope>NUCLEOTIDE SEQUENCE</scope>
    <source>
        <strain evidence="1">DSM 44074</strain>
    </source>
</reference>
<evidence type="ECO:0008006" key="3">
    <source>
        <dbReference type="Google" id="ProtNLM"/>
    </source>
</evidence>
<protein>
    <recommendedName>
        <fullName evidence="3">Phosphodiesterase</fullName>
    </recommendedName>
</protein>
<name>A0AAV2WHL2_MYCNE</name>
<dbReference type="Proteomes" id="UP000028864">
    <property type="component" value="Unassembled WGS sequence"/>
</dbReference>
<dbReference type="AlphaFoldDB" id="A0AAV2WHL2"/>
<dbReference type="RefSeq" id="WP_030137012.1">
    <property type="nucleotide sequence ID" value="NZ_JAKNRE010000002.1"/>
</dbReference>
<evidence type="ECO:0000313" key="1">
    <source>
        <dbReference type="EMBL" id="CDQ43423.1"/>
    </source>
</evidence>
<dbReference type="EMBL" id="LK021337">
    <property type="protein sequence ID" value="CDQ43423.1"/>
    <property type="molecule type" value="Genomic_DNA"/>
</dbReference>
<sequence length="218" mass="23727">MKASELTTAPFRAGAALRDARLFHPSGALVQGRITRTAEPGKGLPIGDGEVIGRMSKGIGTPAGFPDFAGLAFRSQSDGQPWDVLMVSSVARVVLTPATSWSTAAFSTLMPFGYRDKIYWLRAELVSPTDFSGLDVAEIRRRLPEQPLVVSIEQAEGSGKFGPLAVLEFDRDLDDAWPEDIAFDPTLNHANGVTLLPEWLTALRRRAYRGSRQGRDAE</sequence>
<reference evidence="1" key="1">
    <citation type="submission" date="2014-05" db="EMBL/GenBank/DDBJ databases">
        <authorList>
            <person name="Urmite Genomes"/>
        </authorList>
    </citation>
    <scope>NUCLEOTIDE SEQUENCE</scope>
    <source>
        <strain evidence="1">DSM 44074</strain>
    </source>
</reference>
<evidence type="ECO:0000313" key="2">
    <source>
        <dbReference type="Proteomes" id="UP000028864"/>
    </source>
</evidence>
<proteinExistence type="predicted"/>